<evidence type="ECO:0000256" key="1">
    <source>
        <dbReference type="SAM" id="MobiDB-lite"/>
    </source>
</evidence>
<feature type="compositionally biased region" description="Polar residues" evidence="1">
    <location>
        <begin position="116"/>
        <end position="148"/>
    </location>
</feature>
<feature type="compositionally biased region" description="Basic and acidic residues" evidence="1">
    <location>
        <begin position="25"/>
        <end position="68"/>
    </location>
</feature>
<feature type="compositionally biased region" description="Polar residues" evidence="1">
    <location>
        <begin position="69"/>
        <end position="83"/>
    </location>
</feature>
<dbReference type="Proteomes" id="UP000324800">
    <property type="component" value="Unassembled WGS sequence"/>
</dbReference>
<feature type="compositionally biased region" description="Low complexity" evidence="1">
    <location>
        <begin position="291"/>
        <end position="307"/>
    </location>
</feature>
<feature type="compositionally biased region" description="Polar residues" evidence="1">
    <location>
        <begin position="263"/>
        <end position="290"/>
    </location>
</feature>
<proteinExistence type="predicted"/>
<gene>
    <name evidence="2" type="ORF">EZS28_034443</name>
</gene>
<feature type="region of interest" description="Disordered" evidence="1">
    <location>
        <begin position="21"/>
        <end position="148"/>
    </location>
</feature>
<sequence length="324" mass="36408">MDRAATKIEELQQEILALMTAEEEQERRRKEELENKRKEEIIQAQKRIKEKEEADAKERKRIEDERNQPPKSFSPSSSYTVHVTQDIIPNQNNPKIPPALTFSTKGLHLVQENEKQQTPNNLQSPQANSPQFKASSNISGSPTTNNNQEIDLNATIEHQNLNQQENATKFPPGYKSTSDVQIADNPITTGEFINTFVPPIPQVKQSVFKLTSDMNLPPPSGQLKQETSDLTQQDNSTLNNNQPELTKVQSQVKRKSKSPPQIDSESGQSNQSRDAHSPPSNGNNQIIEVNTKQQSQLQSSVKSTSKLPLPQSFGVSRRDSLKKK</sequence>
<protein>
    <submittedName>
        <fullName evidence="2">Uncharacterized protein</fullName>
    </submittedName>
</protein>
<evidence type="ECO:0000313" key="3">
    <source>
        <dbReference type="Proteomes" id="UP000324800"/>
    </source>
</evidence>
<organism evidence="2 3">
    <name type="scientific">Streblomastix strix</name>
    <dbReference type="NCBI Taxonomy" id="222440"/>
    <lineage>
        <taxon>Eukaryota</taxon>
        <taxon>Metamonada</taxon>
        <taxon>Preaxostyla</taxon>
        <taxon>Oxymonadida</taxon>
        <taxon>Streblomastigidae</taxon>
        <taxon>Streblomastix</taxon>
    </lineage>
</organism>
<reference evidence="2 3" key="1">
    <citation type="submission" date="2019-03" db="EMBL/GenBank/DDBJ databases">
        <title>Single cell metagenomics reveals metabolic interactions within the superorganism composed of flagellate Streblomastix strix and complex community of Bacteroidetes bacteria on its surface.</title>
        <authorList>
            <person name="Treitli S.C."/>
            <person name="Kolisko M."/>
            <person name="Husnik F."/>
            <person name="Keeling P."/>
            <person name="Hampl V."/>
        </authorList>
    </citation>
    <scope>NUCLEOTIDE SEQUENCE [LARGE SCALE GENOMIC DNA]</scope>
    <source>
        <strain evidence="2">ST1C</strain>
    </source>
</reference>
<dbReference type="EMBL" id="SNRW01015794">
    <property type="protein sequence ID" value="KAA6370030.1"/>
    <property type="molecule type" value="Genomic_DNA"/>
</dbReference>
<accession>A0A5J4UJ68</accession>
<evidence type="ECO:0000313" key="2">
    <source>
        <dbReference type="EMBL" id="KAA6370030.1"/>
    </source>
</evidence>
<feature type="region of interest" description="Disordered" evidence="1">
    <location>
        <begin position="211"/>
        <end position="324"/>
    </location>
</feature>
<name>A0A5J4UJ68_9EUKA</name>
<dbReference type="AlphaFoldDB" id="A0A5J4UJ68"/>
<feature type="compositionally biased region" description="Polar residues" evidence="1">
    <location>
        <begin position="222"/>
        <end position="244"/>
    </location>
</feature>
<comment type="caution">
    <text evidence="2">The sequence shown here is derived from an EMBL/GenBank/DDBJ whole genome shotgun (WGS) entry which is preliminary data.</text>
</comment>